<keyword evidence="3" id="KW-1185">Reference proteome</keyword>
<feature type="transmembrane region" description="Helical" evidence="1">
    <location>
        <begin position="64"/>
        <end position="86"/>
    </location>
</feature>
<keyword evidence="1" id="KW-0812">Transmembrane</keyword>
<accession>A0A2N0ZGH5</accession>
<evidence type="ECO:0000313" key="2">
    <source>
        <dbReference type="EMBL" id="PKG28596.1"/>
    </source>
</evidence>
<name>A0A2N0ZGH5_9BACI</name>
<organism evidence="2 3">
    <name type="scientific">Cytobacillus horneckiae</name>
    <dbReference type="NCBI Taxonomy" id="549687"/>
    <lineage>
        <taxon>Bacteria</taxon>
        <taxon>Bacillati</taxon>
        <taxon>Bacillota</taxon>
        <taxon>Bacilli</taxon>
        <taxon>Bacillales</taxon>
        <taxon>Bacillaceae</taxon>
        <taxon>Cytobacillus</taxon>
    </lineage>
</organism>
<evidence type="ECO:0000313" key="3">
    <source>
        <dbReference type="Proteomes" id="UP000233343"/>
    </source>
</evidence>
<dbReference type="AlphaFoldDB" id="A0A2N0ZGH5"/>
<sequence>MMPTCQNCGQQWSWFTTVKKMFTLKKKMMCPNCQAGQYVTSDTLQKNGMVSMIPLFTWVPLSSFGVPLLISAAVVIIVVLIVFALMPKLYKLSNEEDPLW</sequence>
<protein>
    <recommendedName>
        <fullName evidence="4">CXXC-20-CXXC protein</fullName>
    </recommendedName>
</protein>
<dbReference type="EMBL" id="PISD01000027">
    <property type="protein sequence ID" value="PKG28596.1"/>
    <property type="molecule type" value="Genomic_DNA"/>
</dbReference>
<dbReference type="NCBIfam" id="TIGR04104">
    <property type="entry name" value="cxxc_20_cxxc"/>
    <property type="match status" value="1"/>
</dbReference>
<proteinExistence type="predicted"/>
<dbReference type="RefSeq" id="WP_066195420.1">
    <property type="nucleotide sequence ID" value="NZ_JARMMB010000040.1"/>
</dbReference>
<evidence type="ECO:0008006" key="4">
    <source>
        <dbReference type="Google" id="ProtNLM"/>
    </source>
</evidence>
<comment type="caution">
    <text evidence="2">The sequence shown here is derived from an EMBL/GenBank/DDBJ whole genome shotgun (WGS) entry which is preliminary data.</text>
</comment>
<dbReference type="Proteomes" id="UP000233343">
    <property type="component" value="Unassembled WGS sequence"/>
</dbReference>
<gene>
    <name evidence="2" type="ORF">CWS20_12690</name>
</gene>
<keyword evidence="1" id="KW-1133">Transmembrane helix</keyword>
<reference evidence="2 3" key="1">
    <citation type="journal article" date="2010" name="Int. J. Syst. Evol. Microbiol.">
        <title>Bacillus horneckiae sp. nov., isolated from a spacecraft-assembly clean room.</title>
        <authorList>
            <person name="Vaishampayan P."/>
            <person name="Probst A."/>
            <person name="Krishnamurthi S."/>
            <person name="Ghosh S."/>
            <person name="Osman S."/>
            <person name="McDowall A."/>
            <person name="Ruckmani A."/>
            <person name="Mayilraj S."/>
            <person name="Venkateswaran K."/>
        </authorList>
    </citation>
    <scope>NUCLEOTIDE SEQUENCE [LARGE SCALE GENOMIC DNA]</scope>
    <source>
        <strain evidence="3">1PO1SC</strain>
    </source>
</reference>
<keyword evidence="1" id="KW-0472">Membrane</keyword>
<dbReference type="InterPro" id="IPR026369">
    <property type="entry name" value="CxxC_20_CxxC"/>
</dbReference>
<evidence type="ECO:0000256" key="1">
    <source>
        <dbReference type="SAM" id="Phobius"/>
    </source>
</evidence>